<feature type="transmembrane region" description="Helical" evidence="1">
    <location>
        <begin position="9"/>
        <end position="28"/>
    </location>
</feature>
<keyword evidence="1" id="KW-0472">Membrane</keyword>
<gene>
    <name evidence="2" type="ORF">HJG63_008207</name>
</gene>
<dbReference type="EMBL" id="JACASE010000010">
    <property type="protein sequence ID" value="KAF6431727.1"/>
    <property type="molecule type" value="Genomic_DNA"/>
</dbReference>
<accession>A0A7J8E890</accession>
<evidence type="ECO:0000256" key="1">
    <source>
        <dbReference type="SAM" id="Phobius"/>
    </source>
</evidence>
<evidence type="ECO:0000313" key="3">
    <source>
        <dbReference type="Proteomes" id="UP000593571"/>
    </source>
</evidence>
<proteinExistence type="predicted"/>
<name>A0A7J8E890_ROUAE</name>
<feature type="transmembrane region" description="Helical" evidence="1">
    <location>
        <begin position="107"/>
        <end position="125"/>
    </location>
</feature>
<keyword evidence="1" id="KW-0812">Transmembrane</keyword>
<feature type="transmembrane region" description="Helical" evidence="1">
    <location>
        <begin position="77"/>
        <end position="95"/>
    </location>
</feature>
<keyword evidence="3" id="KW-1185">Reference proteome</keyword>
<dbReference type="AlphaFoldDB" id="A0A7J8E890"/>
<reference evidence="2 3" key="1">
    <citation type="journal article" date="2020" name="Nature">
        <title>Six reference-quality genomes reveal evolution of bat adaptations.</title>
        <authorList>
            <person name="Jebb D."/>
            <person name="Huang Z."/>
            <person name="Pippel M."/>
            <person name="Hughes G.M."/>
            <person name="Lavrichenko K."/>
            <person name="Devanna P."/>
            <person name="Winkler S."/>
            <person name="Jermiin L.S."/>
            <person name="Skirmuntt E.C."/>
            <person name="Katzourakis A."/>
            <person name="Burkitt-Gray L."/>
            <person name="Ray D.A."/>
            <person name="Sullivan K.A.M."/>
            <person name="Roscito J.G."/>
            <person name="Kirilenko B.M."/>
            <person name="Davalos L.M."/>
            <person name="Corthals A.P."/>
            <person name="Power M.L."/>
            <person name="Jones G."/>
            <person name="Ransome R.D."/>
            <person name="Dechmann D.K.N."/>
            <person name="Locatelli A.G."/>
            <person name="Puechmaille S.J."/>
            <person name="Fedrigo O."/>
            <person name="Jarvis E.D."/>
            <person name="Hiller M."/>
            <person name="Vernes S.C."/>
            <person name="Myers E.W."/>
            <person name="Teeling E.C."/>
        </authorList>
    </citation>
    <scope>NUCLEOTIDE SEQUENCE [LARGE SCALE GENOMIC DNA]</scope>
    <source>
        <strain evidence="2">MRouAeg1</strain>
        <tissue evidence="2">Muscle</tissue>
    </source>
</reference>
<comment type="caution">
    <text evidence="2">The sequence shown here is derived from an EMBL/GenBank/DDBJ whole genome shotgun (WGS) entry which is preliminary data.</text>
</comment>
<dbReference type="Proteomes" id="UP000593571">
    <property type="component" value="Unassembled WGS sequence"/>
</dbReference>
<keyword evidence="1" id="KW-1133">Transmembrane helix</keyword>
<protein>
    <submittedName>
        <fullName evidence="2">Uncharacterized protein</fullName>
    </submittedName>
</protein>
<sequence>MFTRIISSCWINPFIIMKCALSLLIVFVYKSIFSDTSITAQAFLPFPFPQNIFFHPFTFSLSVFFNMKQVSCGQHIYGSYFLIHSTTLYLLFGVFNPLTFKVIIDRNVVIVILSFIFMSCPLPSAPSPFS</sequence>
<organism evidence="2 3">
    <name type="scientific">Rousettus aegyptiacus</name>
    <name type="common">Egyptian fruit bat</name>
    <name type="synonym">Pteropus aegyptiacus</name>
    <dbReference type="NCBI Taxonomy" id="9407"/>
    <lineage>
        <taxon>Eukaryota</taxon>
        <taxon>Metazoa</taxon>
        <taxon>Chordata</taxon>
        <taxon>Craniata</taxon>
        <taxon>Vertebrata</taxon>
        <taxon>Euteleostomi</taxon>
        <taxon>Mammalia</taxon>
        <taxon>Eutheria</taxon>
        <taxon>Laurasiatheria</taxon>
        <taxon>Chiroptera</taxon>
        <taxon>Yinpterochiroptera</taxon>
        <taxon>Pteropodoidea</taxon>
        <taxon>Pteropodidae</taxon>
        <taxon>Rousettinae</taxon>
        <taxon>Rousettus</taxon>
    </lineage>
</organism>
<evidence type="ECO:0000313" key="2">
    <source>
        <dbReference type="EMBL" id="KAF6431727.1"/>
    </source>
</evidence>